<sequence>IGIQGDSDHSPVSIQIKSPLFKPKERHWQLNKTILSDAECSTLTTQVLTQYFKTNTTPEVSPLITWETHKCVVRGHYINLCTQRKRENTRHILDLTKQITELETTHKRELTEEVYLHLINTRRQLRDILSQKLLKVVRRSNRYFYEYSNKCGRLLARTLQQRWRQNHIHKIKAQGRKETRLPAEIMQAFRVYYTSLYNLADTPSALTPTQHRRELTDFLTKHVARKLTPDQSMDMEQPLSLKELSAALKLTKSNKAPGTDGLPASYHRTYRDLLLPHLLTGLNSLLEGGQLSVDTL</sequence>
<evidence type="ECO:0000313" key="2">
    <source>
        <dbReference type="Proteomes" id="UP001295444"/>
    </source>
</evidence>
<feature type="non-terminal residue" evidence="1">
    <location>
        <position position="1"/>
    </location>
</feature>
<reference evidence="1" key="1">
    <citation type="submission" date="2022-03" db="EMBL/GenBank/DDBJ databases">
        <authorList>
            <person name="Alioto T."/>
            <person name="Alioto T."/>
            <person name="Gomez Garrido J."/>
        </authorList>
    </citation>
    <scope>NUCLEOTIDE SEQUENCE</scope>
</reference>
<name>A0AAD1S4W5_PELCU</name>
<dbReference type="PANTHER" id="PTHR19446">
    <property type="entry name" value="REVERSE TRANSCRIPTASES"/>
    <property type="match status" value="1"/>
</dbReference>
<keyword evidence="2" id="KW-1185">Reference proteome</keyword>
<gene>
    <name evidence="1" type="ORF">PECUL_23A048077</name>
</gene>
<dbReference type="AlphaFoldDB" id="A0AAD1S4W5"/>
<dbReference type="Proteomes" id="UP001295444">
    <property type="component" value="Chromosome 04"/>
</dbReference>
<evidence type="ECO:0000313" key="1">
    <source>
        <dbReference type="EMBL" id="CAH2285007.1"/>
    </source>
</evidence>
<organism evidence="1 2">
    <name type="scientific">Pelobates cultripes</name>
    <name type="common">Western spadefoot toad</name>
    <dbReference type="NCBI Taxonomy" id="61616"/>
    <lineage>
        <taxon>Eukaryota</taxon>
        <taxon>Metazoa</taxon>
        <taxon>Chordata</taxon>
        <taxon>Craniata</taxon>
        <taxon>Vertebrata</taxon>
        <taxon>Euteleostomi</taxon>
        <taxon>Amphibia</taxon>
        <taxon>Batrachia</taxon>
        <taxon>Anura</taxon>
        <taxon>Pelobatoidea</taxon>
        <taxon>Pelobatidae</taxon>
        <taxon>Pelobates</taxon>
    </lineage>
</organism>
<evidence type="ECO:0008006" key="3">
    <source>
        <dbReference type="Google" id="ProtNLM"/>
    </source>
</evidence>
<protein>
    <recommendedName>
        <fullName evidence="3">Reverse transcriptase</fullName>
    </recommendedName>
</protein>
<dbReference type="EMBL" id="OW240915">
    <property type="protein sequence ID" value="CAH2285007.1"/>
    <property type="molecule type" value="Genomic_DNA"/>
</dbReference>
<proteinExistence type="predicted"/>
<accession>A0AAD1S4W5</accession>